<protein>
    <submittedName>
        <fullName evidence="10">Paraquat-inducible protein B</fullName>
    </submittedName>
</protein>
<evidence type="ECO:0000256" key="8">
    <source>
        <dbReference type="SAM" id="Phobius"/>
    </source>
</evidence>
<reference evidence="10 11" key="1">
    <citation type="submission" date="2023-08" db="EMBL/GenBank/DDBJ databases">
        <title>Functional and genomic diversity of the sorghum phyllosphere microbiome.</title>
        <authorList>
            <person name="Shade A."/>
        </authorList>
    </citation>
    <scope>NUCLEOTIDE SEQUENCE [LARGE SCALE GENOMIC DNA]</scope>
    <source>
        <strain evidence="10 11">SORGH_AS_0335</strain>
    </source>
</reference>
<name>A0ABU1I9V9_9BURK</name>
<dbReference type="EMBL" id="JAVIZX010000001">
    <property type="protein sequence ID" value="MDR6213338.1"/>
    <property type="molecule type" value="Genomic_DNA"/>
</dbReference>
<evidence type="ECO:0000313" key="10">
    <source>
        <dbReference type="EMBL" id="MDR6213338.1"/>
    </source>
</evidence>
<gene>
    <name evidence="10" type="ORF">QE399_001027</name>
</gene>
<evidence type="ECO:0000256" key="2">
    <source>
        <dbReference type="ARBA" id="ARBA00022475"/>
    </source>
</evidence>
<dbReference type="Pfam" id="PF02470">
    <property type="entry name" value="MlaD"/>
    <property type="match status" value="3"/>
</dbReference>
<dbReference type="InterPro" id="IPR051800">
    <property type="entry name" value="PqiA-PqiB_transport"/>
</dbReference>
<evidence type="ECO:0000256" key="3">
    <source>
        <dbReference type="ARBA" id="ARBA00022519"/>
    </source>
</evidence>
<evidence type="ECO:0000256" key="5">
    <source>
        <dbReference type="ARBA" id="ARBA00022989"/>
    </source>
</evidence>
<evidence type="ECO:0000313" key="11">
    <source>
        <dbReference type="Proteomes" id="UP001267710"/>
    </source>
</evidence>
<dbReference type="RefSeq" id="WP_309826783.1">
    <property type="nucleotide sequence ID" value="NZ_JAVIZX010000001.1"/>
</dbReference>
<feature type="transmembrane region" description="Helical" evidence="8">
    <location>
        <begin position="26"/>
        <end position="46"/>
    </location>
</feature>
<comment type="subcellular location">
    <subcellularLocation>
        <location evidence="1">Cell inner membrane</location>
    </subcellularLocation>
</comment>
<evidence type="ECO:0000259" key="9">
    <source>
        <dbReference type="Pfam" id="PF02470"/>
    </source>
</evidence>
<keyword evidence="4 8" id="KW-0812">Transmembrane</keyword>
<feature type="region of interest" description="Disordered" evidence="7">
    <location>
        <begin position="538"/>
        <end position="570"/>
    </location>
</feature>
<dbReference type="PANTHER" id="PTHR30462:SF0">
    <property type="entry name" value="INTERMEMBRANE TRANSPORT PROTEIN YEBT"/>
    <property type="match status" value="1"/>
</dbReference>
<accession>A0ABU1I9V9</accession>
<dbReference type="PANTHER" id="PTHR30462">
    <property type="entry name" value="INTERMEMBRANE TRANSPORT PROTEIN PQIB-RELATED"/>
    <property type="match status" value="1"/>
</dbReference>
<feature type="domain" description="Mce/MlaD" evidence="9">
    <location>
        <begin position="49"/>
        <end position="140"/>
    </location>
</feature>
<keyword evidence="6 8" id="KW-0472">Membrane</keyword>
<comment type="caution">
    <text evidence="10">The sequence shown here is derived from an EMBL/GenBank/DDBJ whole genome shotgun (WGS) entry which is preliminary data.</text>
</comment>
<dbReference type="InterPro" id="IPR003399">
    <property type="entry name" value="Mce/MlaD"/>
</dbReference>
<evidence type="ECO:0000256" key="7">
    <source>
        <dbReference type="SAM" id="MobiDB-lite"/>
    </source>
</evidence>
<keyword evidence="5 8" id="KW-1133">Transmembrane helix</keyword>
<keyword evidence="3" id="KW-0997">Cell inner membrane</keyword>
<keyword evidence="2" id="KW-1003">Cell membrane</keyword>
<feature type="domain" description="Mce/MlaD" evidence="9">
    <location>
        <begin position="293"/>
        <end position="398"/>
    </location>
</feature>
<organism evidence="10 11">
    <name type="scientific">Paracidovorax wautersii</name>
    <dbReference type="NCBI Taxonomy" id="1177982"/>
    <lineage>
        <taxon>Bacteria</taxon>
        <taxon>Pseudomonadati</taxon>
        <taxon>Pseudomonadota</taxon>
        <taxon>Betaproteobacteria</taxon>
        <taxon>Burkholderiales</taxon>
        <taxon>Comamonadaceae</taxon>
        <taxon>Paracidovorax</taxon>
    </lineage>
</organism>
<evidence type="ECO:0000256" key="6">
    <source>
        <dbReference type="ARBA" id="ARBA00023136"/>
    </source>
</evidence>
<dbReference type="Proteomes" id="UP001267710">
    <property type="component" value="Unassembled WGS sequence"/>
</dbReference>
<sequence>MSSTPLPPPELAGPDIARSRWRVSPVWLVPVIACLIGLSMLVHAWYANGPEVKIRFKTAAGLEAGKTPVKYKDVTVGGVSAIALSEDRSHVVVTVSLVKNAAGLARADSRFWVVRPRIGAGGVSGIDTLLSGAYIGVDEGTSEESGREFTGLETPPPVIGGMPGRTFVVRADDLGSLDIGSPVYYRRIQVGRVAAYNLDEDGRGVSVQVFIDAPYDKFVTTNARFWNASGVDVSLSASGLKLNTQSLATVLAGGIAFAAQPGAQGGEPAPENARFPLEKDQQAALAPPDGPAQQIRLYFEQSLRGLAVGAPVEFSGIDLGHVTSIQLDYDATRRRFLSVVDTEVFPERLGKVLQKLPNLQGTADEQGAQFLKIMVANGLRAQAKSANILTGQLYVSLDFIRNTPSVPFDVAARPLVLPTVRGEFDKLQEQIGSIVAKVEKMPLDSIGRNLDASLGTMNKTLGTLDKTLGTFDQTLGQVNGEVLPEAANTMRSAQQALGAAQELVSEDAPLRQDLGQTLQELRRTARSVRSLTDLLGEHPESLFSGRPKDAPLQPQAVSPLPRKPLQETNR</sequence>
<feature type="domain" description="Mce/MlaD" evidence="9">
    <location>
        <begin position="164"/>
        <end position="239"/>
    </location>
</feature>
<keyword evidence="11" id="KW-1185">Reference proteome</keyword>
<proteinExistence type="predicted"/>
<evidence type="ECO:0000256" key="4">
    <source>
        <dbReference type="ARBA" id="ARBA00022692"/>
    </source>
</evidence>
<evidence type="ECO:0000256" key="1">
    <source>
        <dbReference type="ARBA" id="ARBA00004533"/>
    </source>
</evidence>